<protein>
    <submittedName>
        <fullName evidence="7">Alcohol dehydrogenase catalytic domain-containing protein</fullName>
    </submittedName>
</protein>
<dbReference type="AlphaFoldDB" id="A0A6A9QK99"/>
<comment type="cofactor">
    <cofactor evidence="1">
        <name>Zn(2+)</name>
        <dbReference type="ChEBI" id="CHEBI:29105"/>
    </cofactor>
</comment>
<evidence type="ECO:0000256" key="4">
    <source>
        <dbReference type="ARBA" id="ARBA00022833"/>
    </source>
</evidence>
<dbReference type="SUPFAM" id="SSF50129">
    <property type="entry name" value="GroES-like"/>
    <property type="match status" value="1"/>
</dbReference>
<dbReference type="SUPFAM" id="SSF51735">
    <property type="entry name" value="NAD(P)-binding Rossmann-fold domains"/>
    <property type="match status" value="1"/>
</dbReference>
<gene>
    <name evidence="7" type="ORF">GC250_06305</name>
</gene>
<comment type="similarity">
    <text evidence="2">Belongs to the zinc-containing alcohol dehydrogenase family.</text>
</comment>
<proteinExistence type="inferred from homology"/>
<feature type="domain" description="Alcohol dehydrogenase-like N-terminal" evidence="6">
    <location>
        <begin position="23"/>
        <end position="109"/>
    </location>
</feature>
<sequence>MKTILFDGELKLVDSGLEGDYPVLAVGICGTDISMIKGSYKPRKFPLVLGHEFSLEVDGKIKTSEINIVDWTCYYCRKGMYTHCSNRKAIGIDLDGAMRERISLPSYLLHNGTGSPITSAVVEPMAAVLRMVELLRVSPEEEALVLGDGPLGIMSALVLSRLGLHVELKGRNKERLRVAMDMGLQVTNSPSSYDIVIEATGGNAVEEALSHVKPMGKIGLKSTHGMDVKLNQTKVAVEEITLIGSRCGPFYLWDKAASLAKELHVEDMIRVYPLPRFRDAFRDVMERKVVKAVLDMERK</sequence>
<organism evidence="7 8">
    <name type="scientific">Sulfuracidifex metallicus DSM 6482 = JCM 9184</name>
    <dbReference type="NCBI Taxonomy" id="523847"/>
    <lineage>
        <taxon>Archaea</taxon>
        <taxon>Thermoproteota</taxon>
        <taxon>Thermoprotei</taxon>
        <taxon>Sulfolobales</taxon>
        <taxon>Sulfolobaceae</taxon>
        <taxon>Sulfuracidifex</taxon>
    </lineage>
</organism>
<evidence type="ECO:0000259" key="6">
    <source>
        <dbReference type="Pfam" id="PF08240"/>
    </source>
</evidence>
<dbReference type="InterPro" id="IPR036291">
    <property type="entry name" value="NAD(P)-bd_dom_sf"/>
</dbReference>
<dbReference type="Pfam" id="PF08240">
    <property type="entry name" value="ADH_N"/>
    <property type="match status" value="1"/>
</dbReference>
<evidence type="ECO:0000256" key="1">
    <source>
        <dbReference type="ARBA" id="ARBA00001947"/>
    </source>
</evidence>
<dbReference type="GO" id="GO:0016491">
    <property type="term" value="F:oxidoreductase activity"/>
    <property type="evidence" value="ECO:0007669"/>
    <property type="project" value="UniProtKB-KW"/>
</dbReference>
<keyword evidence="8" id="KW-1185">Reference proteome</keyword>
<dbReference type="Gene3D" id="3.40.50.720">
    <property type="entry name" value="NAD(P)-binding Rossmann-like Domain"/>
    <property type="match status" value="1"/>
</dbReference>
<dbReference type="PANTHER" id="PTHR43350:SF2">
    <property type="entry name" value="GROES-LIKE ZINC-BINDING ALCOHOL DEHYDROGENASE FAMILY PROTEIN"/>
    <property type="match status" value="1"/>
</dbReference>
<dbReference type="Gene3D" id="3.90.180.10">
    <property type="entry name" value="Medium-chain alcohol dehydrogenases, catalytic domain"/>
    <property type="match status" value="1"/>
</dbReference>
<dbReference type="InterPro" id="IPR013154">
    <property type="entry name" value="ADH-like_N"/>
</dbReference>
<dbReference type="Proteomes" id="UP000470772">
    <property type="component" value="Unassembled WGS sequence"/>
</dbReference>
<dbReference type="GO" id="GO:0046872">
    <property type="term" value="F:metal ion binding"/>
    <property type="evidence" value="ECO:0007669"/>
    <property type="project" value="UniProtKB-KW"/>
</dbReference>
<dbReference type="PANTHER" id="PTHR43350">
    <property type="entry name" value="NAD-DEPENDENT ALCOHOL DEHYDROGENASE"/>
    <property type="match status" value="1"/>
</dbReference>
<dbReference type="RefSeq" id="WP_156016620.1">
    <property type="nucleotide sequence ID" value="NZ_WGGD01000005.1"/>
</dbReference>
<evidence type="ECO:0000313" key="8">
    <source>
        <dbReference type="Proteomes" id="UP000470772"/>
    </source>
</evidence>
<keyword evidence="4" id="KW-0862">Zinc</keyword>
<dbReference type="InterPro" id="IPR011032">
    <property type="entry name" value="GroES-like_sf"/>
</dbReference>
<dbReference type="EMBL" id="WGGD01000005">
    <property type="protein sequence ID" value="MUN29054.1"/>
    <property type="molecule type" value="Genomic_DNA"/>
</dbReference>
<reference evidence="7 8" key="1">
    <citation type="submission" date="2019-10" db="EMBL/GenBank/DDBJ databases">
        <title>Sequencing and Assembly of Multiple Reported Metal-Biooxidizing Members of the Extremely Thermoacidophilic Archaeal Family Sulfolobaceae.</title>
        <authorList>
            <person name="Counts J.A."/>
            <person name="Kelly R.M."/>
        </authorList>
    </citation>
    <scope>NUCLEOTIDE SEQUENCE [LARGE SCALE GENOMIC DNA]</scope>
    <source>
        <strain evidence="7 8">DSM 6482</strain>
    </source>
</reference>
<evidence type="ECO:0000256" key="3">
    <source>
        <dbReference type="ARBA" id="ARBA00022723"/>
    </source>
</evidence>
<name>A0A6A9QK99_SULME</name>
<evidence type="ECO:0000256" key="5">
    <source>
        <dbReference type="ARBA" id="ARBA00023002"/>
    </source>
</evidence>
<evidence type="ECO:0000313" key="7">
    <source>
        <dbReference type="EMBL" id="MUN29054.1"/>
    </source>
</evidence>
<evidence type="ECO:0000256" key="2">
    <source>
        <dbReference type="ARBA" id="ARBA00008072"/>
    </source>
</evidence>
<accession>A0A6A9QK99</accession>
<keyword evidence="5" id="KW-0560">Oxidoreductase</keyword>
<comment type="caution">
    <text evidence="7">The sequence shown here is derived from an EMBL/GenBank/DDBJ whole genome shotgun (WGS) entry which is preliminary data.</text>
</comment>
<keyword evidence="3" id="KW-0479">Metal-binding</keyword>